<feature type="signal peptide" evidence="1">
    <location>
        <begin position="1"/>
        <end position="21"/>
    </location>
</feature>
<protein>
    <submittedName>
        <fullName evidence="2">Uncharacterized protein</fullName>
    </submittedName>
</protein>
<dbReference type="Proteomes" id="UP000256708">
    <property type="component" value="Unassembled WGS sequence"/>
</dbReference>
<evidence type="ECO:0000256" key="1">
    <source>
        <dbReference type="SAM" id="SignalP"/>
    </source>
</evidence>
<name>A0A3D8L0K1_9BACT</name>
<dbReference type="PROSITE" id="PS51257">
    <property type="entry name" value="PROKAR_LIPOPROTEIN"/>
    <property type="match status" value="1"/>
</dbReference>
<evidence type="ECO:0000313" key="3">
    <source>
        <dbReference type="Proteomes" id="UP000256708"/>
    </source>
</evidence>
<dbReference type="RefSeq" id="WP_115568504.1">
    <property type="nucleotide sequence ID" value="NZ_QRGR01000052.1"/>
</dbReference>
<keyword evidence="3" id="KW-1185">Reference proteome</keyword>
<proteinExistence type="predicted"/>
<organism evidence="2 3">
    <name type="scientific">Pontibacter diazotrophicus</name>
    <dbReference type="NCBI Taxonomy" id="1400979"/>
    <lineage>
        <taxon>Bacteria</taxon>
        <taxon>Pseudomonadati</taxon>
        <taxon>Bacteroidota</taxon>
        <taxon>Cytophagia</taxon>
        <taxon>Cytophagales</taxon>
        <taxon>Hymenobacteraceae</taxon>
        <taxon>Pontibacter</taxon>
    </lineage>
</organism>
<dbReference type="OrthoDB" id="850730at2"/>
<gene>
    <name evidence="2" type="ORF">DXT99_25915</name>
</gene>
<evidence type="ECO:0000313" key="2">
    <source>
        <dbReference type="EMBL" id="RDV10747.1"/>
    </source>
</evidence>
<dbReference type="AlphaFoldDB" id="A0A3D8L0K1"/>
<sequence length="410" mass="47118">MRKLYLLTLLLTLALTSCKEAEGPAPQPELKLPAVTFNFRYDLVPYEAEEFELIVSQKDGKVLLDTLIAPRVRHELVVESEETKFDVTTIYLDPTSKKYSMRTYVQVNPHNWHVTDYFGFYTGGASEACEIKFTNVPPPVVSSYHLFKGKNPGGQTSNGWDDEGNLVIGYNRFLPADTVYLLMTQVGKYIFAPVTSELTEIDFSEAKPVVEHRLNVPAGMAWQGYSLDGYLSKGNYIHGLLIDFGLGEEVQYPSTLIEEYLLTVDYYDAEGCWHKYHHIGESVPTDLGYLTESDFAIAKAEFNDFQIRFKEDMPTSYYMEWGSEELKVNWRIYLAPEQTTFKPQDYLQSLSVGYLKGMDLSGFTLKDLTSYQADKTKNYTFQSLHDYLNNPEAVLKHEMRQYRTIQKIFR</sequence>
<dbReference type="EMBL" id="QRGR01000052">
    <property type="protein sequence ID" value="RDV10747.1"/>
    <property type="molecule type" value="Genomic_DNA"/>
</dbReference>
<comment type="caution">
    <text evidence="2">The sequence shown here is derived from an EMBL/GenBank/DDBJ whole genome shotgun (WGS) entry which is preliminary data.</text>
</comment>
<keyword evidence="1" id="KW-0732">Signal</keyword>
<reference evidence="3" key="1">
    <citation type="submission" date="2018-08" db="EMBL/GenBank/DDBJ databases">
        <authorList>
            <person name="Liu Z.-W."/>
            <person name="Du Z.-J."/>
        </authorList>
    </citation>
    <scope>NUCLEOTIDE SEQUENCE [LARGE SCALE GENOMIC DNA]</scope>
    <source>
        <strain evidence="3">H4X</strain>
    </source>
</reference>
<accession>A0A3D8L0K1</accession>
<feature type="chain" id="PRO_5017743483" evidence="1">
    <location>
        <begin position="22"/>
        <end position="410"/>
    </location>
</feature>